<organism evidence="2 3">
    <name type="scientific">Symbiodinium microadriaticum</name>
    <name type="common">Dinoflagellate</name>
    <name type="synonym">Zooxanthella microadriatica</name>
    <dbReference type="NCBI Taxonomy" id="2951"/>
    <lineage>
        <taxon>Eukaryota</taxon>
        <taxon>Sar</taxon>
        <taxon>Alveolata</taxon>
        <taxon>Dinophyceae</taxon>
        <taxon>Suessiales</taxon>
        <taxon>Symbiodiniaceae</taxon>
        <taxon>Symbiodinium</taxon>
    </lineage>
</organism>
<keyword evidence="1" id="KW-1133">Transmembrane helix</keyword>
<dbReference type="EMBL" id="LSRX01000250">
    <property type="protein sequence ID" value="OLQ02944.1"/>
    <property type="molecule type" value="Genomic_DNA"/>
</dbReference>
<keyword evidence="1" id="KW-0812">Transmembrane</keyword>
<gene>
    <name evidence="2" type="ORF">AK812_SmicGene14193</name>
</gene>
<accession>A0A1Q9E685</accession>
<evidence type="ECO:0000313" key="2">
    <source>
        <dbReference type="EMBL" id="OLQ02944.1"/>
    </source>
</evidence>
<proteinExistence type="predicted"/>
<evidence type="ECO:0008006" key="4">
    <source>
        <dbReference type="Google" id="ProtNLM"/>
    </source>
</evidence>
<sequence length="860" mass="92164">MYARTSTYLWWDDAGRRHEIAQAEGVEPGDPLAPGLYALGQHDSLVAASATLRAGEYLAAFLDDLYVVTVPERAAPLLRIVTGEVERSACVEANLGKTQVYNAAGGEALPGIAALGPDVWCGDLPPARRGFVALGVPIGHPDFVGAHAAGRLEAEADQLDKLQRLPDLQSAWFLSAYCAAPRAQHLLRNVPPADILPYARAHDAAIWNVVEGLLGGQGPDEGDAWLAARAVAFLPPSFGGLGLLSAERVSSAAYGPRGRTRCRSSAHATPKSGMLSKACLAVRALTRATPGLLPVRCVMQKLSGQATFITSFVRLQVADGCLLLLVKTRRVARYGKPLQYTLAVESFCLLEGIAALISFVNSQPSDDFGEEPSHKHWCFGSRRIRCIDNGVSGAASRPYLLQNFARIALPIAPQEPAAGLFLSGAARSALFAAGLFVLGAVRRPMQLHLGRLLLAASGAVKCVALLTVLKAALLLQFCFGCRLPAHSTVLGDVHGFTHSASGIPATASLPNSLAFLAATILANTLYSEVCANVPAGGGFHTQSVCVNGVSNAITSCLKSWPSKTWVRYSFDFFENGQMSCGDGSVRARKPLLQPPLTVWPFWGLRGRPFSEKLKGCALPLCFGCRLSALWHQAGNGGYDPWIQHSELRLKDSVTLRGRLFEVAQTWFYWTWLRRAGGAKIIQDVRAGYSATGLPPQRCSKRLRRRTLDGHLDGRAGILTPNAKRVVLLAFLLSDIVKRKACCGSLLDGGAVVSALQMRSIKKGMLSLFDAVYSEQRKNTEGFAEQMMAEASVGRDSPDADILDSQAATAALVKGGVNSDRMLFPRAIVSASALLILFDRLPAEMSERLPAACVLLFYSLG</sequence>
<name>A0A1Q9E685_SYMMI</name>
<reference evidence="2 3" key="1">
    <citation type="submission" date="2016-02" db="EMBL/GenBank/DDBJ databases">
        <title>Genome analysis of coral dinoflagellate symbionts highlights evolutionary adaptations to a symbiotic lifestyle.</title>
        <authorList>
            <person name="Aranda M."/>
            <person name="Li Y."/>
            <person name="Liew Y.J."/>
            <person name="Baumgarten S."/>
            <person name="Simakov O."/>
            <person name="Wilson M."/>
            <person name="Piel J."/>
            <person name="Ashoor H."/>
            <person name="Bougouffa S."/>
            <person name="Bajic V.B."/>
            <person name="Ryu T."/>
            <person name="Ravasi T."/>
            <person name="Bayer T."/>
            <person name="Micklem G."/>
            <person name="Kim H."/>
            <person name="Bhak J."/>
            <person name="Lajeunesse T.C."/>
            <person name="Voolstra C.R."/>
        </authorList>
    </citation>
    <scope>NUCLEOTIDE SEQUENCE [LARGE SCALE GENOMIC DNA]</scope>
    <source>
        <strain evidence="2 3">CCMP2467</strain>
    </source>
</reference>
<evidence type="ECO:0000256" key="1">
    <source>
        <dbReference type="SAM" id="Phobius"/>
    </source>
</evidence>
<keyword evidence="1" id="KW-0472">Membrane</keyword>
<feature type="transmembrane region" description="Helical" evidence="1">
    <location>
        <begin position="453"/>
        <end position="475"/>
    </location>
</feature>
<dbReference type="OrthoDB" id="444472at2759"/>
<dbReference type="AlphaFoldDB" id="A0A1Q9E685"/>
<keyword evidence="3" id="KW-1185">Reference proteome</keyword>
<protein>
    <recommendedName>
        <fullName evidence="4">Reverse transcriptase domain-containing protein</fullName>
    </recommendedName>
</protein>
<feature type="transmembrane region" description="Helical" evidence="1">
    <location>
        <begin position="420"/>
        <end position="441"/>
    </location>
</feature>
<dbReference type="Proteomes" id="UP000186817">
    <property type="component" value="Unassembled WGS sequence"/>
</dbReference>
<comment type="caution">
    <text evidence="2">The sequence shown here is derived from an EMBL/GenBank/DDBJ whole genome shotgun (WGS) entry which is preliminary data.</text>
</comment>
<evidence type="ECO:0000313" key="3">
    <source>
        <dbReference type="Proteomes" id="UP000186817"/>
    </source>
</evidence>